<proteinExistence type="inferred from homology"/>
<dbReference type="PROSITE" id="PS50928">
    <property type="entry name" value="ABC_TM1"/>
    <property type="match status" value="1"/>
</dbReference>
<reference evidence="9 10" key="1">
    <citation type="submission" date="2019-08" db="EMBL/GenBank/DDBJ databases">
        <title>In-depth cultivation of the pig gut microbiome towards novel bacterial diversity and tailored functional studies.</title>
        <authorList>
            <person name="Wylensek D."/>
            <person name="Hitch T.C.A."/>
            <person name="Clavel T."/>
        </authorList>
    </citation>
    <scope>NUCLEOTIDE SEQUENCE [LARGE SCALE GENOMIC DNA]</scope>
    <source>
        <strain evidence="9 10">Oil+RF-744-WCA-WT-11</strain>
    </source>
</reference>
<feature type="transmembrane region" description="Helical" evidence="7">
    <location>
        <begin position="68"/>
        <end position="94"/>
    </location>
</feature>
<accession>A0A6L5X285</accession>
<dbReference type="CDD" id="cd06261">
    <property type="entry name" value="TM_PBP2"/>
    <property type="match status" value="1"/>
</dbReference>
<evidence type="ECO:0000313" key="10">
    <source>
        <dbReference type="Proteomes" id="UP000481852"/>
    </source>
</evidence>
<feature type="transmembrane region" description="Helical" evidence="7">
    <location>
        <begin position="115"/>
        <end position="136"/>
    </location>
</feature>
<name>A0A6L5X285_9FIRM</name>
<evidence type="ECO:0000256" key="2">
    <source>
        <dbReference type="ARBA" id="ARBA00022448"/>
    </source>
</evidence>
<dbReference type="PANTHER" id="PTHR30614">
    <property type="entry name" value="MEMBRANE COMPONENT OF AMINO ACID ABC TRANSPORTER"/>
    <property type="match status" value="1"/>
</dbReference>
<feature type="transmembrane region" description="Helical" evidence="7">
    <location>
        <begin position="24"/>
        <end position="43"/>
    </location>
</feature>
<dbReference type="Proteomes" id="UP000481852">
    <property type="component" value="Unassembled WGS sequence"/>
</dbReference>
<evidence type="ECO:0000256" key="1">
    <source>
        <dbReference type="ARBA" id="ARBA00004651"/>
    </source>
</evidence>
<evidence type="ECO:0000256" key="7">
    <source>
        <dbReference type="RuleBase" id="RU363032"/>
    </source>
</evidence>
<dbReference type="SUPFAM" id="SSF161098">
    <property type="entry name" value="MetI-like"/>
    <property type="match status" value="1"/>
</dbReference>
<gene>
    <name evidence="9" type="ORF">FYJ35_01515</name>
</gene>
<dbReference type="InterPro" id="IPR000515">
    <property type="entry name" value="MetI-like"/>
</dbReference>
<dbReference type="NCBIfam" id="TIGR01726">
    <property type="entry name" value="HEQRo_perm_3TM"/>
    <property type="match status" value="1"/>
</dbReference>
<evidence type="ECO:0000313" key="9">
    <source>
        <dbReference type="EMBL" id="MSS13735.1"/>
    </source>
</evidence>
<dbReference type="PANTHER" id="PTHR30614:SF41">
    <property type="entry name" value="INNER MEMBRANE AMINO-ACID ABC TRANSPORTER PERMEASE PROTEIN YHDY"/>
    <property type="match status" value="1"/>
</dbReference>
<feature type="domain" description="ABC transmembrane type-1" evidence="8">
    <location>
        <begin position="73"/>
        <end position="261"/>
    </location>
</feature>
<keyword evidence="4 7" id="KW-0812">Transmembrane</keyword>
<dbReference type="EMBL" id="VULZ01000001">
    <property type="protein sequence ID" value="MSS13735.1"/>
    <property type="molecule type" value="Genomic_DNA"/>
</dbReference>
<feature type="transmembrane region" description="Helical" evidence="7">
    <location>
        <begin position="142"/>
        <end position="161"/>
    </location>
</feature>
<dbReference type="InterPro" id="IPR043429">
    <property type="entry name" value="ArtM/GltK/GlnP/TcyL/YhdX-like"/>
</dbReference>
<sequence>MKNEKNNIRDFLYDEPGPRAKRRIIFWTIVSLFPIAFLLYRMAVRFQENGQLAPQYWSFFLKYTTWRFIGQGLLGTLEAALTAGAIAFVIGFLLMRGRISRSGILRKISAALIEFTRGVPTLLFIYFFFLVVPQTGLKLPSLLRIALPVAISAVGVVAEVFRSGVNAVPKGQTEAALSLGMRNRHVFYKVVFPQAFRYVIPSLISEIVIVVKDTTFAYVINFPDLMQNAKVLISNYDAMLPVYLVVSVIYILINFLINQLARAVR</sequence>
<comment type="subcellular location">
    <subcellularLocation>
        <location evidence="1 7">Cell membrane</location>
        <topology evidence="1 7">Multi-pass membrane protein</topology>
    </subcellularLocation>
</comment>
<keyword evidence="3" id="KW-1003">Cell membrane</keyword>
<evidence type="ECO:0000256" key="3">
    <source>
        <dbReference type="ARBA" id="ARBA00022475"/>
    </source>
</evidence>
<dbReference type="InterPro" id="IPR035906">
    <property type="entry name" value="MetI-like_sf"/>
</dbReference>
<dbReference type="AlphaFoldDB" id="A0A6L5X285"/>
<dbReference type="GO" id="GO:0022857">
    <property type="term" value="F:transmembrane transporter activity"/>
    <property type="evidence" value="ECO:0007669"/>
    <property type="project" value="InterPro"/>
</dbReference>
<evidence type="ECO:0000256" key="5">
    <source>
        <dbReference type="ARBA" id="ARBA00022989"/>
    </source>
</evidence>
<keyword evidence="2 7" id="KW-0813">Transport</keyword>
<dbReference type="Gene3D" id="1.10.3720.10">
    <property type="entry name" value="MetI-like"/>
    <property type="match status" value="1"/>
</dbReference>
<evidence type="ECO:0000256" key="6">
    <source>
        <dbReference type="ARBA" id="ARBA00023136"/>
    </source>
</evidence>
<evidence type="ECO:0000256" key="4">
    <source>
        <dbReference type="ARBA" id="ARBA00022692"/>
    </source>
</evidence>
<keyword evidence="6 7" id="KW-0472">Membrane</keyword>
<feature type="transmembrane region" description="Helical" evidence="7">
    <location>
        <begin position="198"/>
        <end position="220"/>
    </location>
</feature>
<organism evidence="9 10">
    <name type="scientific">Porcincola intestinalis</name>
    <dbReference type="NCBI Taxonomy" id="2606632"/>
    <lineage>
        <taxon>Bacteria</taxon>
        <taxon>Bacillati</taxon>
        <taxon>Bacillota</taxon>
        <taxon>Clostridia</taxon>
        <taxon>Lachnospirales</taxon>
        <taxon>Lachnospiraceae</taxon>
        <taxon>Porcincola</taxon>
    </lineage>
</organism>
<keyword evidence="5 7" id="KW-1133">Transmembrane helix</keyword>
<dbReference type="RefSeq" id="WP_154522119.1">
    <property type="nucleotide sequence ID" value="NZ_VULZ01000001.1"/>
</dbReference>
<protein>
    <submittedName>
        <fullName evidence="9">Amino acid ABC transporter permease</fullName>
    </submittedName>
</protein>
<feature type="transmembrane region" description="Helical" evidence="7">
    <location>
        <begin position="240"/>
        <end position="257"/>
    </location>
</feature>
<dbReference type="GO" id="GO:0006865">
    <property type="term" value="P:amino acid transport"/>
    <property type="evidence" value="ECO:0007669"/>
    <property type="project" value="TreeGrafter"/>
</dbReference>
<dbReference type="InterPro" id="IPR010065">
    <property type="entry name" value="AA_ABC_transptr_permease_3TM"/>
</dbReference>
<dbReference type="GO" id="GO:0043190">
    <property type="term" value="C:ATP-binding cassette (ABC) transporter complex"/>
    <property type="evidence" value="ECO:0007669"/>
    <property type="project" value="InterPro"/>
</dbReference>
<evidence type="ECO:0000259" key="8">
    <source>
        <dbReference type="PROSITE" id="PS50928"/>
    </source>
</evidence>
<comment type="caution">
    <text evidence="9">The sequence shown here is derived from an EMBL/GenBank/DDBJ whole genome shotgun (WGS) entry which is preliminary data.</text>
</comment>
<comment type="similarity">
    <text evidence="7">Belongs to the binding-protein-dependent transport system permease family.</text>
</comment>
<keyword evidence="10" id="KW-1185">Reference proteome</keyword>
<dbReference type="Pfam" id="PF00528">
    <property type="entry name" value="BPD_transp_1"/>
    <property type="match status" value="1"/>
</dbReference>